<feature type="transmembrane region" description="Helical" evidence="2">
    <location>
        <begin position="44"/>
        <end position="65"/>
    </location>
</feature>
<feature type="transmembrane region" description="Helical" evidence="2">
    <location>
        <begin position="233"/>
        <end position="251"/>
    </location>
</feature>
<protein>
    <submittedName>
        <fullName evidence="3">Uncharacterized protein</fullName>
    </submittedName>
</protein>
<keyword evidence="2" id="KW-0472">Membrane</keyword>
<feature type="compositionally biased region" description="Low complexity" evidence="1">
    <location>
        <begin position="356"/>
        <end position="382"/>
    </location>
</feature>
<feature type="region of interest" description="Disordered" evidence="1">
    <location>
        <begin position="76"/>
        <end position="110"/>
    </location>
</feature>
<name>A0ABW1MXP6_9ACTN</name>
<gene>
    <name evidence="3" type="ORF">ACFP4F_32740</name>
</gene>
<accession>A0ABW1MXP6</accession>
<proteinExistence type="predicted"/>
<evidence type="ECO:0000313" key="4">
    <source>
        <dbReference type="Proteomes" id="UP001596139"/>
    </source>
</evidence>
<feature type="compositionally biased region" description="Low complexity" evidence="1">
    <location>
        <begin position="312"/>
        <end position="330"/>
    </location>
</feature>
<keyword evidence="2" id="KW-1133">Transmembrane helix</keyword>
<organism evidence="3 4">
    <name type="scientific">Streptomyces ochraceiscleroticus</name>
    <dbReference type="NCBI Taxonomy" id="47761"/>
    <lineage>
        <taxon>Bacteria</taxon>
        <taxon>Bacillati</taxon>
        <taxon>Actinomycetota</taxon>
        <taxon>Actinomycetes</taxon>
        <taxon>Kitasatosporales</taxon>
        <taxon>Streptomycetaceae</taxon>
        <taxon>Streptomyces</taxon>
    </lineage>
</organism>
<dbReference type="EMBL" id="JBHSPX010000012">
    <property type="protein sequence ID" value="MFC6067287.1"/>
    <property type="molecule type" value="Genomic_DNA"/>
</dbReference>
<dbReference type="RefSeq" id="WP_031057481.1">
    <property type="nucleotide sequence ID" value="NZ_JBHSPX010000012.1"/>
</dbReference>
<keyword evidence="2" id="KW-0812">Transmembrane</keyword>
<evidence type="ECO:0000256" key="2">
    <source>
        <dbReference type="SAM" id="Phobius"/>
    </source>
</evidence>
<comment type="caution">
    <text evidence="3">The sequence shown here is derived from an EMBL/GenBank/DDBJ whole genome shotgun (WGS) entry which is preliminary data.</text>
</comment>
<sequence length="389" mass="39100">MDDRTDSKTKKTGREKRIDLSVAQVAGSALAAAVAAYLAGRLGVYGTVIGAGVVSVVATTGGSIFQHLFRRTGEQVKEATVSTRPRPRRRQELGSRTAASSTGVRGATRVRSASSAGVTMVLPTFDRGGTEDEITSVAAAGNADATRTLPRSPALDETQVLTASSAADETQVLVPPGAEDATRTVPQQDARTMALRTVAEPPGGASVAETSDEAHDDESRTLYGTRLRGRRRTWLAALAVFLLAMAGVTAFELATGHDAAGGNGTSVSNFFRSGGGGDSAPTTPTPQPSTSSEDTDRGGVTEGPTPQPDATDGTADSGSDANSGADSGSDSSDDETTAPSPSPSDGDESADPTPTPTDGSDDGASSSPDTGSGADGAQDAGQTPAPGSS</sequence>
<feature type="region of interest" description="Disordered" evidence="1">
    <location>
        <begin position="267"/>
        <end position="389"/>
    </location>
</feature>
<evidence type="ECO:0000256" key="1">
    <source>
        <dbReference type="SAM" id="MobiDB-lite"/>
    </source>
</evidence>
<feature type="region of interest" description="Disordered" evidence="1">
    <location>
        <begin position="199"/>
        <end position="218"/>
    </location>
</feature>
<dbReference type="Proteomes" id="UP001596139">
    <property type="component" value="Unassembled WGS sequence"/>
</dbReference>
<keyword evidence="4" id="KW-1185">Reference proteome</keyword>
<reference evidence="4" key="1">
    <citation type="journal article" date="2019" name="Int. J. Syst. Evol. Microbiol.">
        <title>The Global Catalogue of Microorganisms (GCM) 10K type strain sequencing project: providing services to taxonomists for standard genome sequencing and annotation.</title>
        <authorList>
            <consortium name="The Broad Institute Genomics Platform"/>
            <consortium name="The Broad Institute Genome Sequencing Center for Infectious Disease"/>
            <person name="Wu L."/>
            <person name="Ma J."/>
        </authorList>
    </citation>
    <scope>NUCLEOTIDE SEQUENCE [LARGE SCALE GENOMIC DNA]</scope>
    <source>
        <strain evidence="4">CGMCC 1.15180</strain>
    </source>
</reference>
<feature type="transmembrane region" description="Helical" evidence="2">
    <location>
        <begin position="20"/>
        <end position="38"/>
    </location>
</feature>
<evidence type="ECO:0000313" key="3">
    <source>
        <dbReference type="EMBL" id="MFC6067287.1"/>
    </source>
</evidence>